<reference evidence="2 3" key="1">
    <citation type="submission" date="2013-09" db="EMBL/GenBank/DDBJ databases">
        <title>Corchorus capsularis genome sequencing.</title>
        <authorList>
            <person name="Alam M."/>
            <person name="Haque M.S."/>
            <person name="Islam M.S."/>
            <person name="Emdad E.M."/>
            <person name="Islam M.M."/>
            <person name="Ahmed B."/>
            <person name="Halim A."/>
            <person name="Hossen Q.M.M."/>
            <person name="Hossain M.Z."/>
            <person name="Ahmed R."/>
            <person name="Khan M.M."/>
            <person name="Islam R."/>
            <person name="Rashid M.M."/>
            <person name="Khan S.A."/>
            <person name="Rahman M.S."/>
            <person name="Alam M."/>
        </authorList>
    </citation>
    <scope>NUCLEOTIDE SEQUENCE [LARGE SCALE GENOMIC DNA]</scope>
    <source>
        <strain evidence="3">cv. CVL-1</strain>
        <tissue evidence="2">Whole seedling</tissue>
    </source>
</reference>
<organism evidence="2 3">
    <name type="scientific">Corchorus capsularis</name>
    <name type="common">Jute</name>
    <dbReference type="NCBI Taxonomy" id="210143"/>
    <lineage>
        <taxon>Eukaryota</taxon>
        <taxon>Viridiplantae</taxon>
        <taxon>Streptophyta</taxon>
        <taxon>Embryophyta</taxon>
        <taxon>Tracheophyta</taxon>
        <taxon>Spermatophyta</taxon>
        <taxon>Magnoliopsida</taxon>
        <taxon>eudicotyledons</taxon>
        <taxon>Gunneridae</taxon>
        <taxon>Pentapetalae</taxon>
        <taxon>rosids</taxon>
        <taxon>malvids</taxon>
        <taxon>Malvales</taxon>
        <taxon>Malvaceae</taxon>
        <taxon>Grewioideae</taxon>
        <taxon>Apeibeae</taxon>
        <taxon>Corchorus</taxon>
    </lineage>
</organism>
<dbReference type="Proteomes" id="UP000188268">
    <property type="component" value="Unassembled WGS sequence"/>
</dbReference>
<name>A0A1R3GBI1_COCAP</name>
<dbReference type="AlphaFoldDB" id="A0A1R3GBI1"/>
<sequence length="29" mass="2851">MASVVRTEVRSGGGMSKVGPGPNPTQPGP</sequence>
<evidence type="ECO:0000313" key="3">
    <source>
        <dbReference type="Proteomes" id="UP000188268"/>
    </source>
</evidence>
<dbReference type="EMBL" id="AWWV01014669">
    <property type="protein sequence ID" value="OMO55449.1"/>
    <property type="molecule type" value="Genomic_DNA"/>
</dbReference>
<feature type="region of interest" description="Disordered" evidence="1">
    <location>
        <begin position="1"/>
        <end position="29"/>
    </location>
</feature>
<comment type="caution">
    <text evidence="2">The sequence shown here is derived from an EMBL/GenBank/DDBJ whole genome shotgun (WGS) entry which is preliminary data.</text>
</comment>
<evidence type="ECO:0000256" key="1">
    <source>
        <dbReference type="SAM" id="MobiDB-lite"/>
    </source>
</evidence>
<keyword evidence="3" id="KW-1185">Reference proteome</keyword>
<protein>
    <submittedName>
        <fullName evidence="2">Uncharacterized protein</fullName>
    </submittedName>
</protein>
<evidence type="ECO:0000313" key="2">
    <source>
        <dbReference type="EMBL" id="OMO55449.1"/>
    </source>
</evidence>
<proteinExistence type="predicted"/>
<accession>A0A1R3GBI1</accession>
<gene>
    <name evidence="2" type="ORF">CCACVL1_27243</name>
</gene>
<dbReference type="Gramene" id="OMO55449">
    <property type="protein sequence ID" value="OMO55449"/>
    <property type="gene ID" value="CCACVL1_27243"/>
</dbReference>